<evidence type="ECO:0000256" key="9">
    <source>
        <dbReference type="ARBA" id="ARBA00023049"/>
    </source>
</evidence>
<dbReference type="SMART" id="SM00042">
    <property type="entry name" value="CUB"/>
    <property type="match status" value="1"/>
</dbReference>
<keyword evidence="3 13" id="KW-0245">EGF-like domain</keyword>
<dbReference type="PROSITE" id="PS50092">
    <property type="entry name" value="TSP1"/>
    <property type="match status" value="1"/>
</dbReference>
<feature type="active site" evidence="14">
    <location>
        <position position="205"/>
    </location>
</feature>
<gene>
    <name evidence="22" type="primary">nas-37</name>
    <name evidence="20" type="synonym">Cbr-nas-37</name>
    <name evidence="22" type="ORF">CBG01954</name>
    <name evidence="20" type="ORF">CBG_01954</name>
</gene>
<feature type="domain" description="Peptidase M12A" evidence="19">
    <location>
        <begin position="115"/>
        <end position="308"/>
    </location>
</feature>
<keyword evidence="7 14" id="KW-0378">Hydrolase</keyword>
<dbReference type="Gene3D" id="2.20.100.10">
    <property type="entry name" value="Thrombospondin type-1 (TSP1) repeat"/>
    <property type="match status" value="1"/>
</dbReference>
<dbReference type="InterPro" id="IPR001506">
    <property type="entry name" value="Peptidase_M12A"/>
</dbReference>
<protein>
    <recommendedName>
        <fullName evidence="15">Metalloendopeptidase</fullName>
        <ecNumber evidence="15">3.4.24.-</ecNumber>
    </recommendedName>
</protein>
<feature type="binding site" evidence="14">
    <location>
        <position position="214"/>
    </location>
    <ligand>
        <name>Zn(2+)</name>
        <dbReference type="ChEBI" id="CHEBI:29105"/>
        <note>catalytic</note>
    </ligand>
</feature>
<evidence type="ECO:0000259" key="17">
    <source>
        <dbReference type="PROSITE" id="PS01180"/>
    </source>
</evidence>
<evidence type="ECO:0000256" key="2">
    <source>
        <dbReference type="ARBA" id="ARBA00022525"/>
    </source>
</evidence>
<feature type="domain" description="CUB" evidence="17">
    <location>
        <begin position="350"/>
        <end position="474"/>
    </location>
</feature>
<dbReference type="InterPro" id="IPR035914">
    <property type="entry name" value="Sperma_CUB_dom_sf"/>
</dbReference>
<feature type="compositionally biased region" description="Polar residues" evidence="16">
    <location>
        <begin position="577"/>
        <end position="592"/>
    </location>
</feature>
<evidence type="ECO:0000256" key="3">
    <source>
        <dbReference type="ARBA" id="ARBA00022536"/>
    </source>
</evidence>
<dbReference type="GO" id="GO:0008270">
    <property type="term" value="F:zinc ion binding"/>
    <property type="evidence" value="ECO:0007669"/>
    <property type="project" value="UniProtKB-UniRule"/>
</dbReference>
<comment type="subcellular location">
    <subcellularLocation>
        <location evidence="1">Secreted</location>
    </subcellularLocation>
</comment>
<dbReference type="PROSITE" id="PS00022">
    <property type="entry name" value="EGF_1"/>
    <property type="match status" value="1"/>
</dbReference>
<accession>A8WRN8</accession>
<evidence type="ECO:0000256" key="6">
    <source>
        <dbReference type="ARBA" id="ARBA00022729"/>
    </source>
</evidence>
<evidence type="ECO:0000256" key="15">
    <source>
        <dbReference type="RuleBase" id="RU361183"/>
    </source>
</evidence>
<feature type="region of interest" description="Disordered" evidence="16">
    <location>
        <begin position="516"/>
        <end position="592"/>
    </location>
</feature>
<evidence type="ECO:0000256" key="12">
    <source>
        <dbReference type="ARBA" id="ARBA00023180"/>
    </source>
</evidence>
<evidence type="ECO:0000256" key="1">
    <source>
        <dbReference type="ARBA" id="ARBA00004613"/>
    </source>
</evidence>
<feature type="chain" id="PRO_5005122060" description="Metalloendopeptidase" evidence="15">
    <location>
        <begin position="23"/>
        <end position="787"/>
    </location>
</feature>
<dbReference type="eggNOG" id="KOG3714">
    <property type="taxonomic scope" value="Eukaryota"/>
</dbReference>
<evidence type="ECO:0000256" key="13">
    <source>
        <dbReference type="PROSITE-ProRule" id="PRU00076"/>
    </source>
</evidence>
<proteinExistence type="predicted"/>
<sequence length="787" mass="87912">MASQACLKAFIVLIGLVSLARSAYIANDVVSDYAEVKELLAAFYRKHAKKYGHDYDPVAIQAIAENMDKAVKDDKTEATVNRKLWNEVFENDIILTLPQAEALLTESNTPRPKRQAHPDRRNFWPNLTISYEFYGGEENWRQLIRSAIRHVEQNVCFRFKENGGDRDGLRYYRGNGCWSNVGRVGGRQLVSIGYGCDSLGIVSHETLHALGLWHEQSRDDRDNYISIVADKITRGTEGNFAKRTPANSDNLGQPYDLGSVMHYGAKAFSYDWSSDTIKTRDWRYQNTIGQRDGLSFKDAKMINTRYCSNICQRTIPCLNEGYTDPNNCSKCRCPAGYGGTYCETVEYTACGGSLTASSSYQKIESGIVQADANCVWRIRNPGGNVEVVFDKVNFQCSDPCQSYVEVKYLSQKTSTGRRESFLLTEGPIELTGARLCCSLPSVIRSEGDDVIIIYRGTPNTAYGWKGFTLRYRALGGTPITSVATARPTAATTTRPYWTRTASGWIHIQHPPLYTPNGNIYTSDEQSRELTDTSTEEFYDPSTLSSSPSASPAQLLLPADVVSSSERPPFAPQEHDLSQLSQNNALTRPTPTTTVYPGSASWSNWGEWSACSQPCGGCGTRTRVRACYGGNQVCVGSNLDRQSCNTQVCAKPKKGMICNGRLLLPCDLLAKLNFGSNNYLNPKLKQSGFARSSTLPLPRISQRKPVLRHELEVHPPTERFLSSSVRRVKRQTATRFCEKRFIYQCPTALLTIQMEYKEPAQGANDAYFQQYPECCSGYTPRRGVCYKN</sequence>
<name>A8WRN8_CAEBR</name>
<dbReference type="PIRSF" id="PIRSF036365">
    <property type="entry name" value="Astacin_nematoda"/>
    <property type="match status" value="1"/>
</dbReference>
<dbReference type="EMBL" id="HE601451">
    <property type="protein sequence ID" value="CAP23146.2"/>
    <property type="molecule type" value="Genomic_DNA"/>
</dbReference>
<dbReference type="Proteomes" id="UP000008549">
    <property type="component" value="Unassembled WGS sequence"/>
</dbReference>
<dbReference type="SMART" id="SM00209">
    <property type="entry name" value="TSP1"/>
    <property type="match status" value="1"/>
</dbReference>
<dbReference type="OMA" id="NGCWSNV"/>
<dbReference type="PROSITE" id="PS01180">
    <property type="entry name" value="CUB"/>
    <property type="match status" value="1"/>
</dbReference>
<dbReference type="PANTHER" id="PTHR10127:SF831">
    <property type="entry name" value="ZINC METALLOPROTEINASE NAS-37"/>
    <property type="match status" value="1"/>
</dbReference>
<organism evidence="20 21">
    <name type="scientific">Caenorhabditis briggsae</name>
    <dbReference type="NCBI Taxonomy" id="6238"/>
    <lineage>
        <taxon>Eukaryota</taxon>
        <taxon>Metazoa</taxon>
        <taxon>Ecdysozoa</taxon>
        <taxon>Nematoda</taxon>
        <taxon>Chromadorea</taxon>
        <taxon>Rhabditida</taxon>
        <taxon>Rhabditina</taxon>
        <taxon>Rhabditomorpha</taxon>
        <taxon>Rhabditoidea</taxon>
        <taxon>Rhabditidae</taxon>
        <taxon>Peloderinae</taxon>
        <taxon>Caenorhabditis</taxon>
    </lineage>
</organism>
<dbReference type="InterPro" id="IPR000742">
    <property type="entry name" value="EGF"/>
</dbReference>
<dbReference type="InterPro" id="IPR034035">
    <property type="entry name" value="Astacin-like_dom"/>
</dbReference>
<reference evidence="20 21" key="1">
    <citation type="journal article" date="2003" name="PLoS Biol.">
        <title>The genome sequence of Caenorhabditis briggsae: a platform for comparative genomics.</title>
        <authorList>
            <person name="Stein L.D."/>
            <person name="Bao Z."/>
            <person name="Blasiar D."/>
            <person name="Blumenthal T."/>
            <person name="Brent M.R."/>
            <person name="Chen N."/>
            <person name="Chinwalla A."/>
            <person name="Clarke L."/>
            <person name="Clee C."/>
            <person name="Coghlan A."/>
            <person name="Coulson A."/>
            <person name="D'Eustachio P."/>
            <person name="Fitch D.H."/>
            <person name="Fulton L.A."/>
            <person name="Fulton R.E."/>
            <person name="Griffiths-Jones S."/>
            <person name="Harris T.W."/>
            <person name="Hillier L.W."/>
            <person name="Kamath R."/>
            <person name="Kuwabara P.E."/>
            <person name="Mardis E.R."/>
            <person name="Marra M.A."/>
            <person name="Miner T.L."/>
            <person name="Minx P."/>
            <person name="Mullikin J.C."/>
            <person name="Plumb R.W."/>
            <person name="Rogers J."/>
            <person name="Schein J.E."/>
            <person name="Sohrmann M."/>
            <person name="Spieth J."/>
            <person name="Stajich J.E."/>
            <person name="Wei C."/>
            <person name="Willey D."/>
            <person name="Wilson R.K."/>
            <person name="Durbin R."/>
            <person name="Waterston R.H."/>
        </authorList>
    </citation>
    <scope>NUCLEOTIDE SEQUENCE [LARGE SCALE GENOMIC DNA]</scope>
    <source>
        <strain evidence="20 21">AF16</strain>
    </source>
</reference>
<dbReference type="InterPro" id="IPR000859">
    <property type="entry name" value="CUB_dom"/>
</dbReference>
<dbReference type="InterPro" id="IPR036383">
    <property type="entry name" value="TSP1_rpt_sf"/>
</dbReference>
<reference evidence="20 21" key="2">
    <citation type="journal article" date="2011" name="PLoS Genet.">
        <title>Caenorhabditis briggsae recombinant inbred line genotypes reveal inter-strain incompatibility and the evolution of recombination.</title>
        <authorList>
            <person name="Ross J.A."/>
            <person name="Koboldt D.C."/>
            <person name="Staisch J.E."/>
            <person name="Chamberlin H.M."/>
            <person name="Gupta B.P."/>
            <person name="Miller R.D."/>
            <person name="Baird S.E."/>
            <person name="Haag E.S."/>
        </authorList>
    </citation>
    <scope>NUCLEOTIDE SEQUENCE [LARGE SCALE GENOMIC DNA]</scope>
    <source>
        <strain evidence="20 21">AF16</strain>
    </source>
</reference>
<dbReference type="InParanoid" id="A8WRN8"/>
<dbReference type="InterPro" id="IPR017050">
    <property type="entry name" value="Metallopeptidase_nem"/>
</dbReference>
<evidence type="ECO:0000256" key="4">
    <source>
        <dbReference type="ARBA" id="ARBA00022670"/>
    </source>
</evidence>
<keyword evidence="6 15" id="KW-0732">Signal</keyword>
<keyword evidence="11 13" id="KW-1015">Disulfide bond</keyword>
<feature type="binding site" evidence="14">
    <location>
        <position position="208"/>
    </location>
    <ligand>
        <name>Zn(2+)</name>
        <dbReference type="ChEBI" id="CHEBI:29105"/>
        <note>catalytic</note>
    </ligand>
</feature>
<feature type="disulfide bond" evidence="13">
    <location>
        <begin position="333"/>
        <end position="342"/>
    </location>
</feature>
<keyword evidence="9 14" id="KW-0482">Metalloprotease</keyword>
<dbReference type="Pfam" id="PF00090">
    <property type="entry name" value="TSP_1"/>
    <property type="match status" value="1"/>
</dbReference>
<dbReference type="CDD" id="cd00041">
    <property type="entry name" value="CUB"/>
    <property type="match status" value="1"/>
</dbReference>
<keyword evidence="4 14" id="KW-0645">Protease</keyword>
<feature type="binding site" evidence="14">
    <location>
        <position position="204"/>
    </location>
    <ligand>
        <name>Zn(2+)</name>
        <dbReference type="ChEBI" id="CHEBI:29105"/>
        <note>catalytic</note>
    </ligand>
</feature>
<dbReference type="SUPFAM" id="SSF55486">
    <property type="entry name" value="Metalloproteases ('zincins'), catalytic domain"/>
    <property type="match status" value="1"/>
</dbReference>
<dbReference type="SUPFAM" id="SSF82895">
    <property type="entry name" value="TSP-1 type 1 repeat"/>
    <property type="match status" value="1"/>
</dbReference>
<feature type="signal peptide" evidence="15">
    <location>
        <begin position="1"/>
        <end position="22"/>
    </location>
</feature>
<evidence type="ECO:0000256" key="7">
    <source>
        <dbReference type="ARBA" id="ARBA00022801"/>
    </source>
</evidence>
<feature type="compositionally biased region" description="Low complexity" evidence="16">
    <location>
        <begin position="540"/>
        <end position="558"/>
    </location>
</feature>
<dbReference type="Gene3D" id="3.40.390.10">
    <property type="entry name" value="Collagenase (Catalytic Domain)"/>
    <property type="match status" value="1"/>
</dbReference>
<feature type="domain" description="EGF-like" evidence="18">
    <location>
        <begin position="303"/>
        <end position="343"/>
    </location>
</feature>
<dbReference type="PROSITE" id="PS51864">
    <property type="entry name" value="ASTACIN"/>
    <property type="match status" value="1"/>
</dbReference>
<dbReference type="PROSITE" id="PS01186">
    <property type="entry name" value="EGF_2"/>
    <property type="match status" value="1"/>
</dbReference>
<dbReference type="STRING" id="6238.A8WRN8"/>
<evidence type="ECO:0000313" key="22">
    <source>
        <dbReference type="WormBase" id="CBG01954a"/>
    </source>
</evidence>
<keyword evidence="8 14" id="KW-0862">Zinc</keyword>
<dbReference type="GO" id="GO:0004222">
    <property type="term" value="F:metalloendopeptidase activity"/>
    <property type="evidence" value="ECO:0000318"/>
    <property type="project" value="GO_Central"/>
</dbReference>
<evidence type="ECO:0000256" key="16">
    <source>
        <dbReference type="SAM" id="MobiDB-lite"/>
    </source>
</evidence>
<dbReference type="PROSITE" id="PS50026">
    <property type="entry name" value="EGF_3"/>
    <property type="match status" value="1"/>
</dbReference>
<evidence type="ECO:0000313" key="21">
    <source>
        <dbReference type="Proteomes" id="UP000008549"/>
    </source>
</evidence>
<keyword evidence="5 14" id="KW-0479">Metal-binding</keyword>
<dbReference type="MEROPS" id="M12.318"/>
<dbReference type="FunFam" id="2.60.120.290:FF:000079">
    <property type="entry name" value="Zinc metalloproteinase"/>
    <property type="match status" value="1"/>
</dbReference>
<dbReference type="Gene3D" id="2.60.120.290">
    <property type="entry name" value="Spermadhesin, CUB domain"/>
    <property type="match status" value="1"/>
</dbReference>
<dbReference type="GO" id="GO:0042395">
    <property type="term" value="P:ecdysis, collagen and cuticulin-based cuticle"/>
    <property type="evidence" value="ECO:0007669"/>
    <property type="project" value="EnsemblMetazoa"/>
</dbReference>
<feature type="disulfide bond" evidence="13">
    <location>
        <begin position="307"/>
        <end position="317"/>
    </location>
</feature>
<keyword evidence="10" id="KW-0865">Zymogen</keyword>
<comment type="caution">
    <text evidence="13">Lacks conserved residue(s) required for the propagation of feature annotation.</text>
</comment>
<evidence type="ECO:0000313" key="20">
    <source>
        <dbReference type="EMBL" id="CAP23146.2"/>
    </source>
</evidence>
<evidence type="ECO:0000256" key="5">
    <source>
        <dbReference type="ARBA" id="ARBA00022723"/>
    </source>
</evidence>
<dbReference type="CDD" id="cd04280">
    <property type="entry name" value="ZnMc_astacin_like"/>
    <property type="match status" value="1"/>
</dbReference>
<dbReference type="PANTHER" id="PTHR10127">
    <property type="entry name" value="DISCOIDIN, CUB, EGF, LAMININ , AND ZINC METALLOPROTEASE DOMAIN CONTAINING"/>
    <property type="match status" value="1"/>
</dbReference>
<comment type="cofactor">
    <cofactor evidence="14 15">
        <name>Zn(2+)</name>
        <dbReference type="ChEBI" id="CHEBI:29105"/>
    </cofactor>
    <text evidence="14 15">Binds 1 zinc ion per subunit.</text>
</comment>
<keyword evidence="12" id="KW-0325">Glycoprotein</keyword>
<dbReference type="HOGENOM" id="CLU_017286_1_3_1"/>
<dbReference type="GO" id="GO:0005615">
    <property type="term" value="C:extracellular space"/>
    <property type="evidence" value="ECO:0000318"/>
    <property type="project" value="GO_Central"/>
</dbReference>
<evidence type="ECO:0000256" key="14">
    <source>
        <dbReference type="PROSITE-ProRule" id="PRU01211"/>
    </source>
</evidence>
<dbReference type="InterPro" id="IPR006026">
    <property type="entry name" value="Peptidase_Metallo"/>
</dbReference>
<keyword evidence="2" id="KW-0964">Secreted</keyword>
<dbReference type="GO" id="GO:0006508">
    <property type="term" value="P:proteolysis"/>
    <property type="evidence" value="ECO:0007669"/>
    <property type="project" value="UniProtKB-KW"/>
</dbReference>
<evidence type="ECO:0000256" key="11">
    <source>
        <dbReference type="ARBA" id="ARBA00023157"/>
    </source>
</evidence>
<dbReference type="WormBase" id="CBG01954a">
    <property type="protein sequence ID" value="CBP40020"/>
    <property type="gene ID" value="WBGene00025116"/>
    <property type="gene designation" value="Cbr-nas-37"/>
</dbReference>
<dbReference type="FunFam" id="3.40.390.10:FF:000028">
    <property type="entry name" value="Zinc metalloproteinase"/>
    <property type="match status" value="1"/>
</dbReference>
<dbReference type="EC" id="3.4.24.-" evidence="15"/>
<evidence type="ECO:0000259" key="18">
    <source>
        <dbReference type="PROSITE" id="PS50026"/>
    </source>
</evidence>
<dbReference type="SUPFAM" id="SSF49854">
    <property type="entry name" value="Spermadhesin, CUB domain"/>
    <property type="match status" value="1"/>
</dbReference>
<dbReference type="InterPro" id="IPR024079">
    <property type="entry name" value="MetalloPept_cat_dom_sf"/>
</dbReference>
<dbReference type="InterPro" id="IPR000884">
    <property type="entry name" value="TSP1_rpt"/>
</dbReference>
<dbReference type="AlphaFoldDB" id="A8WRN8"/>
<dbReference type="PRINTS" id="PR00480">
    <property type="entry name" value="ASTACIN"/>
</dbReference>
<evidence type="ECO:0000256" key="10">
    <source>
        <dbReference type="ARBA" id="ARBA00023145"/>
    </source>
</evidence>
<dbReference type="FunCoup" id="A8WRN8">
    <property type="interactions" value="7"/>
</dbReference>
<dbReference type="GO" id="GO:0040002">
    <property type="term" value="P:collagen and cuticulin-based cuticle development"/>
    <property type="evidence" value="ECO:0007669"/>
    <property type="project" value="EnsemblMetazoa"/>
</dbReference>
<evidence type="ECO:0000259" key="19">
    <source>
        <dbReference type="PROSITE" id="PS51864"/>
    </source>
</evidence>
<evidence type="ECO:0000256" key="8">
    <source>
        <dbReference type="ARBA" id="ARBA00022833"/>
    </source>
</evidence>
<dbReference type="Pfam" id="PF01400">
    <property type="entry name" value="Astacin"/>
    <property type="match status" value="1"/>
</dbReference>
<keyword evidence="21" id="KW-1185">Reference proteome</keyword>
<dbReference type="SMART" id="SM00235">
    <property type="entry name" value="ZnMc"/>
    <property type="match status" value="1"/>
</dbReference>